<dbReference type="Proteomes" id="UP000003751">
    <property type="component" value="Unassembled WGS sequence"/>
</dbReference>
<dbReference type="PANTHER" id="PTHR12227:SF0">
    <property type="entry name" value="GLYCERATE KINASE"/>
    <property type="match status" value="1"/>
</dbReference>
<dbReference type="SUPFAM" id="SSF82544">
    <property type="entry name" value="GckA/TtuD-like"/>
    <property type="match status" value="1"/>
</dbReference>
<dbReference type="InterPro" id="IPR039760">
    <property type="entry name" value="MOFRL_protein"/>
</dbReference>
<keyword evidence="3" id="KW-0670">Pyruvate</keyword>
<dbReference type="InterPro" id="IPR038614">
    <property type="entry name" value="GK_N_sf"/>
</dbReference>
<evidence type="ECO:0000259" key="1">
    <source>
        <dbReference type="Pfam" id="PF05161"/>
    </source>
</evidence>
<gene>
    <name evidence="4" type="ORF">SAMN05444342_2684</name>
    <name evidence="3" type="ORF">ZOD2009_14841</name>
</gene>
<dbReference type="InterPro" id="IPR037035">
    <property type="entry name" value="GK-like_C_sf"/>
</dbReference>
<keyword evidence="4" id="KW-0808">Transferase</keyword>
<evidence type="ECO:0000313" key="3">
    <source>
        <dbReference type="EMBL" id="EFW91393.1"/>
    </source>
</evidence>
<dbReference type="EMBL" id="FRAN01000004">
    <property type="protein sequence ID" value="SHK99707.1"/>
    <property type="molecule type" value="Genomic_DNA"/>
</dbReference>
<evidence type="ECO:0000313" key="5">
    <source>
        <dbReference type="Proteomes" id="UP000003751"/>
    </source>
</evidence>
<evidence type="ECO:0000259" key="2">
    <source>
        <dbReference type="Pfam" id="PF13660"/>
    </source>
</evidence>
<feature type="domain" description="MOFRL" evidence="1">
    <location>
        <begin position="329"/>
        <end position="430"/>
    </location>
</feature>
<evidence type="ECO:0000313" key="6">
    <source>
        <dbReference type="Proteomes" id="UP000184203"/>
    </source>
</evidence>
<protein>
    <submittedName>
        <fullName evidence="4">Glycerate 2-kinase</fullName>
    </submittedName>
    <submittedName>
        <fullName evidence="3">Hydroxypyruvate reductase</fullName>
    </submittedName>
</protein>
<dbReference type="Pfam" id="PF05161">
    <property type="entry name" value="MOFRL"/>
    <property type="match status" value="1"/>
</dbReference>
<keyword evidence="4" id="KW-0418">Kinase</keyword>
<dbReference type="EMBL" id="AEMG01000015">
    <property type="protein sequence ID" value="EFW91393.1"/>
    <property type="molecule type" value="Genomic_DNA"/>
</dbReference>
<dbReference type="OrthoDB" id="10741at2157"/>
<dbReference type="PANTHER" id="PTHR12227">
    <property type="entry name" value="GLYCERATE KINASE"/>
    <property type="match status" value="1"/>
</dbReference>
<dbReference type="InterPro" id="IPR007835">
    <property type="entry name" value="MOFRL"/>
</dbReference>
<dbReference type="RefSeq" id="WP_007981075.1">
    <property type="nucleotide sequence ID" value="NZ_AEMG01000015.1"/>
</dbReference>
<evidence type="ECO:0000313" key="4">
    <source>
        <dbReference type="EMBL" id="SHK99707.1"/>
    </source>
</evidence>
<dbReference type="STRING" id="797209.GCA_000376445_03478"/>
<dbReference type="Gene3D" id="3.40.1480.10">
    <property type="entry name" value="MOFRL domain"/>
    <property type="match status" value="1"/>
</dbReference>
<dbReference type="Proteomes" id="UP000184203">
    <property type="component" value="Unassembled WGS sequence"/>
</dbReference>
<feature type="domain" description="MOFRL-associated" evidence="2">
    <location>
        <begin position="15"/>
        <end position="247"/>
    </location>
</feature>
<reference evidence="3 5" key="1">
    <citation type="journal article" date="2014" name="ISME J.">
        <title>Trehalose/2-sulfotrehalose biosynthesis and glycine-betaine uptake are widely spread mechanisms for osmoadaptation in the Halobacteriales.</title>
        <authorList>
            <person name="Youssef N.H."/>
            <person name="Savage-Ashlock K.N."/>
            <person name="McCully A.L."/>
            <person name="Luedtke B."/>
            <person name="Shaw E.I."/>
            <person name="Hoff W.D."/>
            <person name="Elshahed M.S."/>
        </authorList>
    </citation>
    <scope>NUCLEOTIDE SEQUENCE [LARGE SCALE GENOMIC DNA]</scope>
    <source>
        <strain evidence="3 5">DX253</strain>
    </source>
</reference>
<dbReference type="AlphaFoldDB" id="E7QVY0"/>
<organism evidence="3 5">
    <name type="scientific">Haladaptatus paucihalophilus DX253</name>
    <dbReference type="NCBI Taxonomy" id="797209"/>
    <lineage>
        <taxon>Archaea</taxon>
        <taxon>Methanobacteriati</taxon>
        <taxon>Methanobacteriota</taxon>
        <taxon>Stenosarchaea group</taxon>
        <taxon>Halobacteria</taxon>
        <taxon>Halobacteriales</taxon>
        <taxon>Haladaptataceae</taxon>
        <taxon>Haladaptatus</taxon>
    </lineage>
</organism>
<dbReference type="Gene3D" id="3.40.50.10180">
    <property type="entry name" value="Glycerate kinase, MOFRL-like N-terminal domain"/>
    <property type="match status" value="1"/>
</dbReference>
<dbReference type="PATRIC" id="fig|797209.4.peg.2926"/>
<dbReference type="GO" id="GO:0005737">
    <property type="term" value="C:cytoplasm"/>
    <property type="evidence" value="ECO:0007669"/>
    <property type="project" value="TreeGrafter"/>
</dbReference>
<dbReference type="Pfam" id="PF13660">
    <property type="entry name" value="DUF4147"/>
    <property type="match status" value="1"/>
</dbReference>
<name>E7QVY0_HALPU</name>
<reference evidence="4" key="2">
    <citation type="submission" date="2016-11" db="EMBL/GenBank/DDBJ databases">
        <authorList>
            <person name="Jaros S."/>
            <person name="Januszkiewicz K."/>
            <person name="Wedrychowicz H."/>
        </authorList>
    </citation>
    <scope>NUCLEOTIDE SEQUENCE [LARGE SCALE GENOMIC DNA]</scope>
    <source>
        <strain evidence="4">DX253</strain>
    </source>
</reference>
<reference evidence="6" key="3">
    <citation type="submission" date="2016-11" db="EMBL/GenBank/DDBJ databases">
        <authorList>
            <person name="Varghese N."/>
            <person name="Submissions S."/>
        </authorList>
    </citation>
    <scope>NUCLEOTIDE SEQUENCE [LARGE SCALE GENOMIC DNA]</scope>
    <source>
        <strain evidence="6">DX253</strain>
    </source>
</reference>
<proteinExistence type="predicted"/>
<accession>E7QVY0</accession>
<keyword evidence="6" id="KW-1185">Reference proteome</keyword>
<dbReference type="GO" id="GO:0008887">
    <property type="term" value="F:glycerate kinase activity"/>
    <property type="evidence" value="ECO:0007669"/>
    <property type="project" value="InterPro"/>
</dbReference>
<dbReference type="eggNOG" id="arCOG04170">
    <property type="taxonomic scope" value="Archaea"/>
</dbReference>
<sequence>MTHDRTDRPSPQTVALDCLHAGIDAARPRHVVRRTLSRDGTTLTVADETFDLDDFSRVVVLGGGNAAGEMAASLEAVLGERLTDGIVVTDSPAETTRIDVRPGDHPLPSERNRDATGDILAAARDADAETLVLAPISGGGSALLSSPAEGISLDSFRTVTDGLLRSGADIHDINTVRRALSSVKDGGLARAAAPARVVGLVVSDVIGDDPSVVASGPTYPSRATPADAKRVLEENLDSVPADIETALRERESTPTGNDDPDAFAHVTNRVIADNWTALDAAADRARDLGYSPLVLSSRVGGEAAEVGRTHAAIGVECAATGNPLDPPAVLLSGGETTVTVDGDGTGGPNQEFSLAATRELDRPGIVVASIDTDGLDGSTDAAGAIADHETIPPEARDDARAALRNHDVYPFLAAHDALVETGETGTNVNDLRAVVVSRDRRTK</sequence>
<dbReference type="InterPro" id="IPR025286">
    <property type="entry name" value="MOFRL_assoc_dom"/>
</dbReference>